<dbReference type="PANTHER" id="PTHR34365:SF7">
    <property type="entry name" value="GLYCINE-RICH DOMAIN-CONTAINING PROTEIN 1"/>
    <property type="match status" value="1"/>
</dbReference>
<evidence type="ECO:0000313" key="3">
    <source>
        <dbReference type="Proteomes" id="UP001244341"/>
    </source>
</evidence>
<feature type="region of interest" description="Disordered" evidence="1">
    <location>
        <begin position="356"/>
        <end position="389"/>
    </location>
</feature>
<organism evidence="2 3">
    <name type="scientific">Tetradesmus obliquus</name>
    <name type="common">Green alga</name>
    <name type="synonym">Acutodesmus obliquus</name>
    <dbReference type="NCBI Taxonomy" id="3088"/>
    <lineage>
        <taxon>Eukaryota</taxon>
        <taxon>Viridiplantae</taxon>
        <taxon>Chlorophyta</taxon>
        <taxon>core chlorophytes</taxon>
        <taxon>Chlorophyceae</taxon>
        <taxon>CS clade</taxon>
        <taxon>Sphaeropleales</taxon>
        <taxon>Scenedesmaceae</taxon>
        <taxon>Tetradesmus</taxon>
    </lineage>
</organism>
<reference evidence="2 3" key="1">
    <citation type="submission" date="2023-05" db="EMBL/GenBank/DDBJ databases">
        <title>A 100% complete, gapless, phased diploid assembly of the Scenedesmus obliquus UTEX 3031 genome.</title>
        <authorList>
            <person name="Biondi T.C."/>
            <person name="Hanschen E.R."/>
            <person name="Kwon T."/>
            <person name="Eng W."/>
            <person name="Kruse C.P.S."/>
            <person name="Koehler S.I."/>
            <person name="Kunde Y."/>
            <person name="Gleasner C.D."/>
            <person name="You Mak K.T."/>
            <person name="Polle J."/>
            <person name="Hovde B.T."/>
            <person name="Starkenburg S.R."/>
        </authorList>
    </citation>
    <scope>NUCLEOTIDE SEQUENCE [LARGE SCALE GENOMIC DNA]</scope>
    <source>
        <strain evidence="2 3">DOE0152z</strain>
    </source>
</reference>
<proteinExistence type="predicted"/>
<evidence type="ECO:0000313" key="2">
    <source>
        <dbReference type="EMBL" id="WIA09746.1"/>
    </source>
</evidence>
<name>A0ABY8TKU1_TETOB</name>
<feature type="compositionally biased region" description="Pro residues" evidence="1">
    <location>
        <begin position="367"/>
        <end position="386"/>
    </location>
</feature>
<dbReference type="InterPro" id="IPR009836">
    <property type="entry name" value="GRDP-like"/>
</dbReference>
<dbReference type="Pfam" id="PF07173">
    <property type="entry name" value="GRDP-like"/>
    <property type="match status" value="1"/>
</dbReference>
<keyword evidence="3" id="KW-1185">Reference proteome</keyword>
<dbReference type="Proteomes" id="UP001244341">
    <property type="component" value="Chromosome 1b"/>
</dbReference>
<gene>
    <name evidence="2" type="ORF">OEZ85_009125</name>
</gene>
<sequence length="550" mass="59173">MSQLVQLAVGQMQLLHAVDTFPRGGLCQGGALKEALRRYERLWLPLIAAQAGPGSATANGQQQQQQGYSALVPPLDVAFLWHLHRLQPGLYVEDCCQLKGRDGKSLQRALAVTGQQAFAFSDGNDTAGAATAALWRKAYPNEPFWPPAAPGSQTAAFRSRLAADLAAVAVRVPVFTHQLLRACYVQLPFLSRAVDRYAKFLLLRKHHLELQHPIPPLDVALMWSAHMSVSGEYARDMLQLLQRPFADMPGAGASPWLERDASGPWRFHWADTQRAWLEEFEEPFVVPGSGYVPMDSPHTAELALSPQLLSLLEEQGPPAAAAATAGQQKQSSWRAGAHALYLLWLQNPNLLRRTQQQLAEAAAARQPQPPATPPPLPVSKPLPQPAAAPKKKSGGLFACFGCGGADADEALDAAAQQRQVQLQQQQQYEQQQQQQIAAPPKSVLLPLLSEGELKKLAAGFSSFKNLPLSSSHLYWQMLMPRDTTPAGDASGTAEGAEVELFAAAPAAAAAAAAAGNGQSKVYADAGRQSDQGLVTGDYEVVMGSSPALLW</sequence>
<dbReference type="PANTHER" id="PTHR34365">
    <property type="entry name" value="ENOLASE (DUF1399)"/>
    <property type="match status" value="1"/>
</dbReference>
<accession>A0ABY8TKU1</accession>
<dbReference type="EMBL" id="CP126208">
    <property type="protein sequence ID" value="WIA09746.1"/>
    <property type="molecule type" value="Genomic_DNA"/>
</dbReference>
<evidence type="ECO:0000256" key="1">
    <source>
        <dbReference type="SAM" id="MobiDB-lite"/>
    </source>
</evidence>
<feature type="compositionally biased region" description="Low complexity" evidence="1">
    <location>
        <begin position="356"/>
        <end position="366"/>
    </location>
</feature>
<protein>
    <submittedName>
        <fullName evidence="2">Uncharacterized protein</fullName>
    </submittedName>
</protein>